<dbReference type="AlphaFoldDB" id="A0A7J9C0E5"/>
<protein>
    <submittedName>
        <fullName evidence="1">Uncharacterized protein</fullName>
    </submittedName>
</protein>
<proteinExistence type="predicted"/>
<sequence>MVVNSTPVSGFSWNDMLLKRGFSGSMALSSNSEILDGDDFEFTERDIIRSDVNGIQIIDFLEQIWYLLVKDIDTTVVIGSLISKVARLDLKIDSKIRGRFARMAVPVDLDKPLISQGSCPLKIMNSNLLVGKKNDLIPSIKNVNMATTENPFDPWIIVERRSRRNQRDSSGKKLNYEAAQLNDLGDRFQQGEFLRNLKGNGVGLRHEKVGVGSGDPLLIDQMVSIGPHNLKESPLGSDLGSGLSISPTSNVLDQVLEKFNNRGSSKSKSNKVALISILVHDKLIANNAYFEVMGNNFVHNNPMLNGLFELMVNLDAKSLNPKRHLVVLFKGHNDLNSSKNASKSNVVGVNKTNLSSKGCISDGKSRSDRVKISLNRTI</sequence>
<keyword evidence="2" id="KW-1185">Reference proteome</keyword>
<accession>A0A7J9C0E5</accession>
<organism evidence="1 2">
    <name type="scientific">Gossypium gossypioides</name>
    <name type="common">Mexican cotton</name>
    <name type="synonym">Selera gossypioides</name>
    <dbReference type="NCBI Taxonomy" id="34282"/>
    <lineage>
        <taxon>Eukaryota</taxon>
        <taxon>Viridiplantae</taxon>
        <taxon>Streptophyta</taxon>
        <taxon>Embryophyta</taxon>
        <taxon>Tracheophyta</taxon>
        <taxon>Spermatophyta</taxon>
        <taxon>Magnoliopsida</taxon>
        <taxon>eudicotyledons</taxon>
        <taxon>Gunneridae</taxon>
        <taxon>Pentapetalae</taxon>
        <taxon>rosids</taxon>
        <taxon>malvids</taxon>
        <taxon>Malvales</taxon>
        <taxon>Malvaceae</taxon>
        <taxon>Malvoideae</taxon>
        <taxon>Gossypium</taxon>
    </lineage>
</organism>
<dbReference type="EMBL" id="JABEZY010000007">
    <property type="protein sequence ID" value="MBA0741876.1"/>
    <property type="molecule type" value="Genomic_DNA"/>
</dbReference>
<evidence type="ECO:0000313" key="2">
    <source>
        <dbReference type="Proteomes" id="UP000593579"/>
    </source>
</evidence>
<evidence type="ECO:0000313" key="1">
    <source>
        <dbReference type="EMBL" id="MBA0741876.1"/>
    </source>
</evidence>
<gene>
    <name evidence="1" type="ORF">Gogos_014997</name>
</gene>
<comment type="caution">
    <text evidence="1">The sequence shown here is derived from an EMBL/GenBank/DDBJ whole genome shotgun (WGS) entry which is preliminary data.</text>
</comment>
<reference evidence="1 2" key="1">
    <citation type="journal article" date="2019" name="Genome Biol. Evol.">
        <title>Insights into the evolution of the New World diploid cottons (Gossypium, subgenus Houzingenia) based on genome sequencing.</title>
        <authorList>
            <person name="Grover C.E."/>
            <person name="Arick M.A. 2nd"/>
            <person name="Thrash A."/>
            <person name="Conover J.L."/>
            <person name="Sanders W.S."/>
            <person name="Peterson D.G."/>
            <person name="Frelichowski J.E."/>
            <person name="Scheffler J.A."/>
            <person name="Scheffler B.E."/>
            <person name="Wendel J.F."/>
        </authorList>
    </citation>
    <scope>NUCLEOTIDE SEQUENCE [LARGE SCALE GENOMIC DNA]</scope>
    <source>
        <strain evidence="1">5</strain>
        <tissue evidence="1">Leaf</tissue>
    </source>
</reference>
<dbReference type="Proteomes" id="UP000593579">
    <property type="component" value="Unassembled WGS sequence"/>
</dbReference>
<dbReference type="OrthoDB" id="10517090at2759"/>
<name>A0A7J9C0E5_GOSGO</name>